<dbReference type="SUPFAM" id="SSF109854">
    <property type="entry name" value="DinB/YfiT-like putative metalloenzymes"/>
    <property type="match status" value="1"/>
</dbReference>
<dbReference type="InterPro" id="IPR029068">
    <property type="entry name" value="Glyas_Bleomycin-R_OHBP_Dase"/>
</dbReference>
<dbReference type="InterPro" id="IPR024775">
    <property type="entry name" value="DinB-like"/>
</dbReference>
<keyword evidence="3" id="KW-1185">Reference proteome</keyword>
<organism evidence="2 3">
    <name type="scientific">Paenibacillus sedimenti</name>
    <dbReference type="NCBI Taxonomy" id="2770274"/>
    <lineage>
        <taxon>Bacteria</taxon>
        <taxon>Bacillati</taxon>
        <taxon>Bacillota</taxon>
        <taxon>Bacilli</taxon>
        <taxon>Bacillales</taxon>
        <taxon>Paenibacillaceae</taxon>
        <taxon>Paenibacillus</taxon>
    </lineage>
</organism>
<name>A0A926QL85_9BACL</name>
<accession>A0A926QL85</accession>
<dbReference type="Gene3D" id="1.20.120.450">
    <property type="entry name" value="dinb family like domain"/>
    <property type="match status" value="1"/>
</dbReference>
<dbReference type="PROSITE" id="PS51819">
    <property type="entry name" value="VOC"/>
    <property type="match status" value="1"/>
</dbReference>
<dbReference type="Pfam" id="PF12867">
    <property type="entry name" value="DinB_2"/>
    <property type="match status" value="1"/>
</dbReference>
<dbReference type="Gene3D" id="3.10.180.10">
    <property type="entry name" value="2,3-Dihydroxybiphenyl 1,2-Dioxygenase, domain 1"/>
    <property type="match status" value="1"/>
</dbReference>
<reference evidence="2" key="1">
    <citation type="submission" date="2020-09" db="EMBL/GenBank/DDBJ databases">
        <title>Draft Genome Sequence of Paenibacillus sp. WST5.</title>
        <authorList>
            <person name="Bao Z."/>
        </authorList>
    </citation>
    <scope>NUCLEOTIDE SEQUENCE</scope>
    <source>
        <strain evidence="2">WST5</strain>
    </source>
</reference>
<evidence type="ECO:0000313" key="3">
    <source>
        <dbReference type="Proteomes" id="UP000650466"/>
    </source>
</evidence>
<feature type="domain" description="VOC" evidence="1">
    <location>
        <begin position="4"/>
        <end position="134"/>
    </location>
</feature>
<comment type="caution">
    <text evidence="2">The sequence shown here is derived from an EMBL/GenBank/DDBJ whole genome shotgun (WGS) entry which is preliminary data.</text>
</comment>
<evidence type="ECO:0000313" key="2">
    <source>
        <dbReference type="EMBL" id="MBD0382317.1"/>
    </source>
</evidence>
<evidence type="ECO:0000259" key="1">
    <source>
        <dbReference type="PROSITE" id="PS51819"/>
    </source>
</evidence>
<dbReference type="InterPro" id="IPR037523">
    <property type="entry name" value="VOC_core"/>
</dbReference>
<dbReference type="EMBL" id="JACVVD010000007">
    <property type="protein sequence ID" value="MBD0382317.1"/>
    <property type="molecule type" value="Genomic_DNA"/>
</dbReference>
<dbReference type="AlphaFoldDB" id="A0A926QL85"/>
<gene>
    <name evidence="2" type="ORF">ICC18_19555</name>
</gene>
<dbReference type="SUPFAM" id="SSF54593">
    <property type="entry name" value="Glyoxalase/Bleomycin resistance protein/Dihydroxybiphenyl dioxygenase"/>
    <property type="match status" value="1"/>
</dbReference>
<dbReference type="CDD" id="cd06587">
    <property type="entry name" value="VOC"/>
    <property type="match status" value="1"/>
</dbReference>
<sequence>METGKAKLVLEVDDLRDSLAFYTTKLGWEQVDSEPTGQAALLRAAPDYLVVLQQRATLELQNSGQIDLNAWLLPQAQRPKRGDQVYMGVSSVQTVERELRQRGFDNLKLEEDAGSVRKLFVSTSDGFTIVYWEELFPSEEEILANYAAGADELERLLQGMSDVELDAIESPGKWSIRQQVLHLIDLELVTIHKVKFALAEPGRNYQGNGFSQDDWCTGLDYARRPIEPEIAMFRAVREHIVGLCKHLPDAMQSTIVTSNREETVAKLLKMLNGHAVHHMRAIGRIRK</sequence>
<dbReference type="RefSeq" id="WP_188176112.1">
    <property type="nucleotide sequence ID" value="NZ_JACVVD010000007.1"/>
</dbReference>
<proteinExistence type="predicted"/>
<dbReference type="InterPro" id="IPR034660">
    <property type="entry name" value="DinB/YfiT-like"/>
</dbReference>
<dbReference type="Proteomes" id="UP000650466">
    <property type="component" value="Unassembled WGS sequence"/>
</dbReference>
<protein>
    <submittedName>
        <fullName evidence="2">DinB family protein</fullName>
    </submittedName>
</protein>